<dbReference type="PROSITE" id="PS00107">
    <property type="entry name" value="PROTEIN_KINASE_ATP"/>
    <property type="match status" value="1"/>
</dbReference>
<dbReference type="PROSITE" id="PS00108">
    <property type="entry name" value="PROTEIN_KINASE_ST"/>
    <property type="match status" value="1"/>
</dbReference>
<gene>
    <name evidence="7" type="ORF">KV110_08385</name>
</gene>
<reference evidence="7 8" key="1">
    <citation type="submission" date="2021-07" db="EMBL/GenBank/DDBJ databases">
        <title>Whole Genome Sequence of Nocardia Iowensis.</title>
        <authorList>
            <person name="Lamm A."/>
            <person name="Collins-Fairclough A.M."/>
            <person name="Bunk B."/>
            <person name="Sproer C."/>
        </authorList>
    </citation>
    <scope>NUCLEOTIDE SEQUENCE [LARGE SCALE GENOMIC DNA]</scope>
    <source>
        <strain evidence="7 8">NRRL 5646</strain>
    </source>
</reference>
<evidence type="ECO:0000256" key="3">
    <source>
        <dbReference type="ARBA" id="ARBA00022777"/>
    </source>
</evidence>
<dbReference type="RefSeq" id="WP_218474876.1">
    <property type="nucleotide sequence ID" value="NZ_BAABJN010000001.1"/>
</dbReference>
<evidence type="ECO:0000259" key="6">
    <source>
        <dbReference type="PROSITE" id="PS50011"/>
    </source>
</evidence>
<dbReference type="InterPro" id="IPR011600">
    <property type="entry name" value="Pept_C14_caspase"/>
</dbReference>
<feature type="binding site" evidence="5">
    <location>
        <position position="363"/>
    </location>
    <ligand>
        <name>ATP</name>
        <dbReference type="ChEBI" id="CHEBI:30616"/>
    </ligand>
</feature>
<evidence type="ECO:0000256" key="4">
    <source>
        <dbReference type="ARBA" id="ARBA00022840"/>
    </source>
</evidence>
<dbReference type="InterPro" id="IPR008271">
    <property type="entry name" value="Ser/Thr_kinase_AS"/>
</dbReference>
<dbReference type="PANTHER" id="PTHR43289:SF33">
    <property type="entry name" value="SERINE_THREONINE KINASE 31"/>
    <property type="match status" value="1"/>
</dbReference>
<keyword evidence="3" id="KW-0418">Kinase</keyword>
<dbReference type="SMART" id="SM00220">
    <property type="entry name" value="S_TKc"/>
    <property type="match status" value="1"/>
</dbReference>
<evidence type="ECO:0000256" key="5">
    <source>
        <dbReference type="PROSITE-ProRule" id="PRU10141"/>
    </source>
</evidence>
<keyword evidence="4 5" id="KW-0067">ATP-binding</keyword>
<dbReference type="PANTHER" id="PTHR43289">
    <property type="entry name" value="MITOGEN-ACTIVATED PROTEIN KINASE KINASE KINASE 20-RELATED"/>
    <property type="match status" value="1"/>
</dbReference>
<dbReference type="Proteomes" id="UP000694257">
    <property type="component" value="Chromosome"/>
</dbReference>
<organism evidence="7 8">
    <name type="scientific">Nocardia iowensis</name>
    <dbReference type="NCBI Taxonomy" id="204891"/>
    <lineage>
        <taxon>Bacteria</taxon>
        <taxon>Bacillati</taxon>
        <taxon>Actinomycetota</taxon>
        <taxon>Actinomycetes</taxon>
        <taxon>Mycobacteriales</taxon>
        <taxon>Nocardiaceae</taxon>
        <taxon>Nocardia</taxon>
    </lineage>
</organism>
<evidence type="ECO:0000256" key="1">
    <source>
        <dbReference type="ARBA" id="ARBA00022679"/>
    </source>
</evidence>
<keyword evidence="1" id="KW-0808">Transferase</keyword>
<feature type="domain" description="Protein kinase" evidence="6">
    <location>
        <begin position="336"/>
        <end position="589"/>
    </location>
</feature>
<accession>A0ABX8RTZ0</accession>
<proteinExistence type="predicted"/>
<dbReference type="EMBL" id="CP078145">
    <property type="protein sequence ID" value="QXN93108.1"/>
    <property type="molecule type" value="Genomic_DNA"/>
</dbReference>
<dbReference type="PROSITE" id="PS50011">
    <property type="entry name" value="PROTEIN_KINASE_DOM"/>
    <property type="match status" value="1"/>
</dbReference>
<keyword evidence="8" id="KW-1185">Reference proteome</keyword>
<sequence>MIKAAKKRAIIVGVNEHPTDPLVYPTKDANDIATLLSMRELNFEVTVLLEHEATRSAVLDTFGELRREPPDVLLFYFSGHGFTTQWDTVYLHTYGALRADEGLDVHELARVLQKQQEMTATTLAILDCCHAGAMTAWADSRPVDPGAMDAQLTLKAETHAVLAACRPGGQALSAVSSHNGAFTSHVLDGLSGNAADHKGNVTIDDLASYVRRQFISANQVVVYRTESAGQGILGQGYTPVAAKPFTGADIEQFGKDAEAKLTEYQMSLAQFSAHWAEDGYADACRTLRPIARWFDGKTKKNPELNNSPKIQTVRERINAKRAFLQNLEPDITFDGKRVVRSLGSGSFGSVWLVDSGGHQIAFKVYKGDEFGDRRKRAMFERGYHAMEQLNHPRVVKVHGQTTVPVGFFMDYIEGESLATFPTPTDDPGAALRLLILAAETVQHAHAAGVVHRDIKPENLLVSLTPGGAWEPYLTDFDLSWFSNASKLASQAMAPVAYCAPEYFEHPESELARRNTVDTYSFAQLAYFLMVGSSPLPFRTAENANRLRGRTKGWFVGEAASAFVEFYAMCSNYDPRSRPQQFVDLIEMLVDIETLLSGERDDQLTRDQFFAEIQFSLRALPGESISGPGSTFKSISGRTDVVISVEHESRTKSETYYSIKVQLQLHELRVNVVRNEKARTILNKRVDNELRKFPGASKVFGSHGVYEVFIRLPNVAGNMAGVRYARSAIQRVIGSIEGT</sequence>
<dbReference type="InterPro" id="IPR017441">
    <property type="entry name" value="Protein_kinase_ATP_BS"/>
</dbReference>
<dbReference type="InterPro" id="IPR000719">
    <property type="entry name" value="Prot_kinase_dom"/>
</dbReference>
<keyword evidence="2 5" id="KW-0547">Nucleotide-binding</keyword>
<evidence type="ECO:0000313" key="7">
    <source>
        <dbReference type="EMBL" id="QXN93108.1"/>
    </source>
</evidence>
<dbReference type="Pfam" id="PF00656">
    <property type="entry name" value="Peptidase_C14"/>
    <property type="match status" value="1"/>
</dbReference>
<protein>
    <submittedName>
        <fullName evidence="7">Caspase family protein</fullName>
    </submittedName>
</protein>
<dbReference type="Pfam" id="PF00069">
    <property type="entry name" value="Pkinase"/>
    <property type="match status" value="1"/>
</dbReference>
<evidence type="ECO:0000256" key="2">
    <source>
        <dbReference type="ARBA" id="ARBA00022741"/>
    </source>
</evidence>
<name>A0ABX8RTZ0_NOCIO</name>
<evidence type="ECO:0000313" key="8">
    <source>
        <dbReference type="Proteomes" id="UP000694257"/>
    </source>
</evidence>